<evidence type="ECO:0008006" key="4">
    <source>
        <dbReference type="Google" id="ProtNLM"/>
    </source>
</evidence>
<proteinExistence type="predicted"/>
<organism evidence="2 3">
    <name type="scientific">Pristionchus entomophagus</name>
    <dbReference type="NCBI Taxonomy" id="358040"/>
    <lineage>
        <taxon>Eukaryota</taxon>
        <taxon>Metazoa</taxon>
        <taxon>Ecdysozoa</taxon>
        <taxon>Nematoda</taxon>
        <taxon>Chromadorea</taxon>
        <taxon>Rhabditida</taxon>
        <taxon>Rhabditina</taxon>
        <taxon>Diplogasteromorpha</taxon>
        <taxon>Diplogasteroidea</taxon>
        <taxon>Neodiplogasteridae</taxon>
        <taxon>Pristionchus</taxon>
    </lineage>
</organism>
<protein>
    <recommendedName>
        <fullName evidence="4">THAP-type domain-containing protein</fullName>
    </recommendedName>
</protein>
<feature type="compositionally biased region" description="Basic and acidic residues" evidence="1">
    <location>
        <begin position="124"/>
        <end position="135"/>
    </location>
</feature>
<feature type="compositionally biased region" description="Low complexity" evidence="1">
    <location>
        <begin position="177"/>
        <end position="197"/>
    </location>
</feature>
<dbReference type="EMBL" id="BTSX01000005">
    <property type="protein sequence ID" value="GMS99522.1"/>
    <property type="molecule type" value="Genomic_DNA"/>
</dbReference>
<feature type="compositionally biased region" description="Low complexity" evidence="1">
    <location>
        <begin position="539"/>
        <end position="558"/>
    </location>
</feature>
<evidence type="ECO:0000313" key="2">
    <source>
        <dbReference type="EMBL" id="GMS99522.1"/>
    </source>
</evidence>
<feature type="compositionally biased region" description="Polar residues" evidence="1">
    <location>
        <begin position="559"/>
        <end position="568"/>
    </location>
</feature>
<feature type="compositionally biased region" description="Low complexity" evidence="1">
    <location>
        <begin position="261"/>
        <end position="286"/>
    </location>
</feature>
<dbReference type="AlphaFoldDB" id="A0AAV5TYU0"/>
<feature type="compositionally biased region" description="Low complexity" evidence="1">
    <location>
        <begin position="456"/>
        <end position="467"/>
    </location>
</feature>
<feature type="non-terminal residue" evidence="2">
    <location>
        <position position="1"/>
    </location>
</feature>
<feature type="region of interest" description="Disordered" evidence="1">
    <location>
        <begin position="94"/>
        <end position="147"/>
    </location>
</feature>
<accession>A0AAV5TYU0</accession>
<feature type="region of interest" description="Disordered" evidence="1">
    <location>
        <begin position="506"/>
        <end position="572"/>
    </location>
</feature>
<evidence type="ECO:0000313" key="3">
    <source>
        <dbReference type="Proteomes" id="UP001432027"/>
    </source>
</evidence>
<feature type="compositionally biased region" description="Pro residues" evidence="1">
    <location>
        <begin position="507"/>
        <end position="519"/>
    </location>
</feature>
<keyword evidence="3" id="KW-1185">Reference proteome</keyword>
<name>A0AAV5TYU0_9BILA</name>
<feature type="compositionally biased region" description="Pro residues" evidence="1">
    <location>
        <begin position="207"/>
        <end position="218"/>
    </location>
</feature>
<dbReference type="Proteomes" id="UP001432027">
    <property type="component" value="Unassembled WGS sequence"/>
</dbReference>
<reference evidence="2" key="1">
    <citation type="submission" date="2023-10" db="EMBL/GenBank/DDBJ databases">
        <title>Genome assembly of Pristionchus species.</title>
        <authorList>
            <person name="Yoshida K."/>
            <person name="Sommer R.J."/>
        </authorList>
    </citation>
    <scope>NUCLEOTIDE SEQUENCE</scope>
    <source>
        <strain evidence="2">RS0144</strain>
    </source>
</reference>
<sequence length="925" mass="100083">SGNASMSNLSSPRRSDARYWATMVSSCALCANSGSDYRMYSFPANSLPHKQGWWVDCLNLSEERRAHMLSVMKEERATRRVYWCSEHFNDQGRPIDLRRTTPLSSSSFSDRQSASQDAVASAGDMREDEPHHEEGNATAGLPMDESELLGGDEDLAAMVGDVSQEEEDALLNAPDEPSTSTTSSAATTPPPSSATTSCPSVETTPADPTPMEVPPAEPATPTSHAHDDTFMNDDSETNDHEASDESGGVDDISHHAEETSAGENGENSVGSSSSQTLSAPSSSSESPFIRSIFQVEKVRLKRIADKRQQKMQKQLDRVIGLADEQRSNSRQITGAKQDLRTMVDHFKSLSNQFNLVLSKKEKELIQTTSSEDLMAIPCADVDRAKPSSSKTIIIERTFVEEDIRPVAGGATARAAAAAIAGPSSNQQELVKTQRQLRQIVPQLSALRRMSSSTARQQQVAHMQQLQQTRRNSLPSLPPPQQQQLQPAPTSFRSAGRVAHENVATPLVAPPQPLPTPPSQPQASNGVQRAVPTPNQNGAQQQRQKMQQQHQQRQQQLQQNGVASLSTQPNGHHAVHNGAAAVLSAAAAAAASNGLSPAQLAAQRQLQHFSNRKRPHPQQVQHDQKPPQPLPLTPGMQHPVADAPKVLQHLQKLLQQRALCMQHPKPELQWVPREMDNAFRVPAVADKRKLEVNVPPFNLTRPFQRPSRHLPIDAQKGPLAPQITLTTTHRDYAVSAKCGGRVVFTPPADWPENNARVCLFYYVGTANSGKWSHSDFASMDIERDEDGTAKEVSIKFVISMGRSYLAPGADRKPNGMIGYELIGLVAVACAGSTTLRGDEATFDFAALDAAARELKITEMAERAQMIDQTHPGTTNAAQLVAAARRQPAQLPRAPGAATPAAPAAAAAAAADDDIVDITMDFGGGPL</sequence>
<feature type="region of interest" description="Disordered" evidence="1">
    <location>
        <begin position="448"/>
        <end position="493"/>
    </location>
</feature>
<feature type="compositionally biased region" description="Low complexity" evidence="1">
    <location>
        <begin position="104"/>
        <end position="118"/>
    </location>
</feature>
<evidence type="ECO:0000256" key="1">
    <source>
        <dbReference type="SAM" id="MobiDB-lite"/>
    </source>
</evidence>
<feature type="region of interest" description="Disordered" evidence="1">
    <location>
        <begin position="609"/>
        <end position="638"/>
    </location>
</feature>
<comment type="caution">
    <text evidence="2">The sequence shown here is derived from an EMBL/GenBank/DDBJ whole genome shotgun (WGS) entry which is preliminary data.</text>
</comment>
<gene>
    <name evidence="2" type="ORF">PENTCL1PPCAC_21697</name>
</gene>
<feature type="region of interest" description="Disordered" evidence="1">
    <location>
        <begin position="166"/>
        <end position="287"/>
    </location>
</feature>